<evidence type="ECO:0008006" key="9">
    <source>
        <dbReference type="Google" id="ProtNLM"/>
    </source>
</evidence>
<feature type="region of interest" description="Disordered" evidence="5">
    <location>
        <begin position="474"/>
        <end position="497"/>
    </location>
</feature>
<organism evidence="7 8">
    <name type="scientific">Cloeon dipterum</name>
    <dbReference type="NCBI Taxonomy" id="197152"/>
    <lineage>
        <taxon>Eukaryota</taxon>
        <taxon>Metazoa</taxon>
        <taxon>Ecdysozoa</taxon>
        <taxon>Arthropoda</taxon>
        <taxon>Hexapoda</taxon>
        <taxon>Insecta</taxon>
        <taxon>Pterygota</taxon>
        <taxon>Palaeoptera</taxon>
        <taxon>Ephemeroptera</taxon>
        <taxon>Pisciforma</taxon>
        <taxon>Baetidae</taxon>
        <taxon>Cloeon</taxon>
    </lineage>
</organism>
<keyword evidence="8" id="KW-1185">Reference proteome</keyword>
<accession>A0A8S1C3V4</accession>
<dbReference type="Gene3D" id="1.25.40.20">
    <property type="entry name" value="Ankyrin repeat-containing domain"/>
    <property type="match status" value="1"/>
</dbReference>
<dbReference type="EMBL" id="CADEPI010000013">
    <property type="protein sequence ID" value="CAB3363812.1"/>
    <property type="molecule type" value="Genomic_DNA"/>
</dbReference>
<feature type="compositionally biased region" description="Polar residues" evidence="5">
    <location>
        <begin position="474"/>
        <end position="483"/>
    </location>
</feature>
<evidence type="ECO:0000256" key="3">
    <source>
        <dbReference type="ARBA" id="ARBA00038122"/>
    </source>
</evidence>
<comment type="caution">
    <text evidence="7">The sequence shown here is derived from an EMBL/GenBank/DDBJ whole genome shotgun (WGS) entry which is preliminary data.</text>
</comment>
<evidence type="ECO:0000313" key="8">
    <source>
        <dbReference type="Proteomes" id="UP000494165"/>
    </source>
</evidence>
<feature type="region of interest" description="Disordered" evidence="5">
    <location>
        <begin position="418"/>
        <end position="448"/>
    </location>
</feature>
<evidence type="ECO:0000256" key="1">
    <source>
        <dbReference type="ARBA" id="ARBA00022737"/>
    </source>
</evidence>
<protein>
    <recommendedName>
        <fullName evidence="9">LEM domain-containing protein</fullName>
    </recommendedName>
</protein>
<keyword evidence="6" id="KW-0732">Signal</keyword>
<dbReference type="PANTHER" id="PTHR14491:SF7">
    <property type="entry name" value="SOSONDOWAH, ISOFORM G"/>
    <property type="match status" value="1"/>
</dbReference>
<comment type="similarity">
    <text evidence="3">Belongs to the SOWAH family.</text>
</comment>
<keyword evidence="1" id="KW-0677">Repeat</keyword>
<name>A0A8S1C3V4_9INSE</name>
<feature type="region of interest" description="Disordered" evidence="5">
    <location>
        <begin position="345"/>
        <end position="367"/>
    </location>
</feature>
<dbReference type="OrthoDB" id="60433at2759"/>
<dbReference type="PANTHER" id="PTHR14491">
    <property type="entry name" value="SOSONDOWAH, ISOFORM G"/>
    <property type="match status" value="1"/>
</dbReference>
<evidence type="ECO:0000256" key="6">
    <source>
        <dbReference type="SAM" id="SignalP"/>
    </source>
</evidence>
<proteinExistence type="inferred from homology"/>
<dbReference type="InterPro" id="IPR002110">
    <property type="entry name" value="Ankyrin_rpt"/>
</dbReference>
<feature type="compositionally biased region" description="Basic and acidic residues" evidence="5">
    <location>
        <begin position="190"/>
        <end position="211"/>
    </location>
</feature>
<evidence type="ECO:0000313" key="7">
    <source>
        <dbReference type="EMBL" id="CAB3363812.1"/>
    </source>
</evidence>
<feature type="region of interest" description="Disordered" evidence="5">
    <location>
        <begin position="109"/>
        <end position="128"/>
    </location>
</feature>
<keyword evidence="2 4" id="KW-0040">ANK repeat</keyword>
<evidence type="ECO:0000256" key="2">
    <source>
        <dbReference type="ARBA" id="ARBA00023043"/>
    </source>
</evidence>
<dbReference type="Pfam" id="PF12796">
    <property type="entry name" value="Ank_2"/>
    <property type="match status" value="1"/>
</dbReference>
<feature type="compositionally biased region" description="Polar residues" evidence="5">
    <location>
        <begin position="170"/>
        <end position="183"/>
    </location>
</feature>
<dbReference type="SMART" id="SM00248">
    <property type="entry name" value="ANK"/>
    <property type="match status" value="2"/>
</dbReference>
<dbReference type="InterPro" id="IPR036770">
    <property type="entry name" value="Ankyrin_rpt-contain_sf"/>
</dbReference>
<gene>
    <name evidence="7" type="ORF">CLODIP_2_CD09908</name>
</gene>
<dbReference type="PROSITE" id="PS50088">
    <property type="entry name" value="ANK_REPEAT"/>
    <property type="match status" value="1"/>
</dbReference>
<feature type="chain" id="PRO_5035729687" description="LEM domain-containing protein" evidence="6">
    <location>
        <begin position="18"/>
        <end position="497"/>
    </location>
</feature>
<reference evidence="7 8" key="1">
    <citation type="submission" date="2020-04" db="EMBL/GenBank/DDBJ databases">
        <authorList>
            <person name="Alioto T."/>
            <person name="Alioto T."/>
            <person name="Gomez Garrido J."/>
        </authorList>
    </citation>
    <scope>NUCLEOTIDE SEQUENCE [LARGE SCALE GENOMIC DNA]</scope>
</reference>
<evidence type="ECO:0000256" key="4">
    <source>
        <dbReference type="PROSITE-ProRule" id="PRU00023"/>
    </source>
</evidence>
<feature type="region of interest" description="Disordered" evidence="5">
    <location>
        <begin position="164"/>
        <end position="221"/>
    </location>
</feature>
<dbReference type="Proteomes" id="UP000494165">
    <property type="component" value="Unassembled WGS sequence"/>
</dbReference>
<dbReference type="SUPFAM" id="SSF48403">
    <property type="entry name" value="Ankyrin repeat"/>
    <property type="match status" value="1"/>
</dbReference>
<sequence length="497" mass="54858">MLVACSVVLLQLQLSLALNMLASDEINDVLRVQAMSQGVFGRRLSLMRHDVLETAESATPPEIFQVVAGIPQNGLGNPVASEILKNYGKASKKKSSVYKKPLVKTPSGSYTPELLECDNSDQTSESSQVTITEIIPTAEQNAKRKRSSESSKFIDRRRANIIRSLKKDPASTTTSKPNVSTVDESLVAQDNDKVDSSLSRLEDAEGDKNDNIEEDDTGANFDSEVPSEIIKTVHFHRSADASLISAKIWPLLLNFISFVSCDPRDAFAPLLQRHQYNALHWAAKQGNLDVIKLIAGTHHVNPNVRSGQTPLHLAVQFGHDEVRDLLVNVYGADVDIRDYSGKKAAQYERPKSNSESTETIHKIKSRKKSSDKDLRFLRIGSLNVRVKRTTEAFSNFFHHQHNNERIHKTWGSADNIQESEQNAMPPPKTLPKSSSKRRRPRRSPSAASIQVVSKPVAVSLPLSAVSLEHINLTSNLPPASAQDSDSDTACGFGDSWK</sequence>
<dbReference type="PROSITE" id="PS50297">
    <property type="entry name" value="ANK_REP_REGION"/>
    <property type="match status" value="1"/>
</dbReference>
<feature type="repeat" description="ANK" evidence="4">
    <location>
        <begin position="306"/>
        <end position="339"/>
    </location>
</feature>
<dbReference type="AlphaFoldDB" id="A0A8S1C3V4"/>
<feature type="signal peptide" evidence="6">
    <location>
        <begin position="1"/>
        <end position="17"/>
    </location>
</feature>
<evidence type="ECO:0000256" key="5">
    <source>
        <dbReference type="SAM" id="MobiDB-lite"/>
    </source>
</evidence>